<dbReference type="GO" id="GO:0008270">
    <property type="term" value="F:zinc ion binding"/>
    <property type="evidence" value="ECO:0007669"/>
    <property type="project" value="InterPro"/>
</dbReference>
<dbReference type="Gene3D" id="3.10.200.10">
    <property type="entry name" value="Alpha carbonic anhydrase"/>
    <property type="match status" value="1"/>
</dbReference>
<keyword evidence="3" id="KW-0732">Signal</keyword>
<evidence type="ECO:0000256" key="2">
    <source>
        <dbReference type="ARBA" id="ARBA00010718"/>
    </source>
</evidence>
<dbReference type="PANTHER" id="PTHR18952:SF208">
    <property type="entry name" value="CARBONIC ANHYDRASE XA-RELATED"/>
    <property type="match status" value="1"/>
</dbReference>
<name>A0A3B4H8H6_9CICH</name>
<dbReference type="SMART" id="SM01057">
    <property type="entry name" value="Carb_anhydrase"/>
    <property type="match status" value="1"/>
</dbReference>
<dbReference type="SUPFAM" id="SSF51069">
    <property type="entry name" value="Carbonic anhydrase"/>
    <property type="match status" value="1"/>
</dbReference>
<organism evidence="5">
    <name type="scientific">Pundamilia nyererei</name>
    <dbReference type="NCBI Taxonomy" id="303518"/>
    <lineage>
        <taxon>Eukaryota</taxon>
        <taxon>Metazoa</taxon>
        <taxon>Chordata</taxon>
        <taxon>Craniata</taxon>
        <taxon>Vertebrata</taxon>
        <taxon>Euteleostomi</taxon>
        <taxon>Actinopterygii</taxon>
        <taxon>Neopterygii</taxon>
        <taxon>Teleostei</taxon>
        <taxon>Neoteleostei</taxon>
        <taxon>Acanthomorphata</taxon>
        <taxon>Ovalentaria</taxon>
        <taxon>Cichlomorphae</taxon>
        <taxon>Cichliformes</taxon>
        <taxon>Cichlidae</taxon>
        <taxon>African cichlids</taxon>
        <taxon>Pseudocrenilabrinae</taxon>
        <taxon>Haplochromini</taxon>
        <taxon>Pundamilia</taxon>
    </lineage>
</organism>
<feature type="chain" id="PRO_5017479025" evidence="3">
    <location>
        <begin position="20"/>
        <end position="330"/>
    </location>
</feature>
<dbReference type="FunFam" id="3.10.200.10:FF:000002">
    <property type="entry name" value="Carbonic anhydrase-related protein 10"/>
    <property type="match status" value="1"/>
</dbReference>
<dbReference type="GO" id="GO:0004089">
    <property type="term" value="F:carbonate dehydratase activity"/>
    <property type="evidence" value="ECO:0007669"/>
    <property type="project" value="InterPro"/>
</dbReference>
<reference evidence="5" key="1">
    <citation type="submission" date="2023-09" db="UniProtKB">
        <authorList>
            <consortium name="Ensembl"/>
        </authorList>
    </citation>
    <scope>IDENTIFICATION</scope>
</reference>
<dbReference type="GeneTree" id="ENSGT00940000155223"/>
<gene>
    <name evidence="5" type="primary">CA10</name>
</gene>
<dbReference type="STRING" id="303518.ENSPNYP00000029706"/>
<accession>A0A3B4H8H6</accession>
<feature type="domain" description="Alpha-carbonic anhydrase" evidence="4">
    <location>
        <begin position="27"/>
        <end position="294"/>
    </location>
</feature>
<evidence type="ECO:0000259" key="4">
    <source>
        <dbReference type="PROSITE" id="PS51144"/>
    </source>
</evidence>
<evidence type="ECO:0000256" key="3">
    <source>
        <dbReference type="SAM" id="SignalP"/>
    </source>
</evidence>
<dbReference type="GO" id="GO:0006730">
    <property type="term" value="P:one-carbon metabolic process"/>
    <property type="evidence" value="ECO:0007669"/>
    <property type="project" value="TreeGrafter"/>
</dbReference>
<dbReference type="PANTHER" id="PTHR18952">
    <property type="entry name" value="CARBONIC ANHYDRASE"/>
    <property type="match status" value="1"/>
</dbReference>
<dbReference type="InterPro" id="IPR036398">
    <property type="entry name" value="CA_dom_sf"/>
</dbReference>
<dbReference type="AlphaFoldDB" id="A0A3B4H8H6"/>
<proteinExistence type="inferred from homology"/>
<dbReference type="InterPro" id="IPR041878">
    <property type="entry name" value="Alpha_CARP_X/XI"/>
</dbReference>
<evidence type="ECO:0000313" key="5">
    <source>
        <dbReference type="Ensembl" id="ENSPNYP00000029706.1"/>
    </source>
</evidence>
<comment type="similarity">
    <text evidence="2">Belongs to the alpha-carbonic anhydrase family.</text>
</comment>
<dbReference type="Pfam" id="PF00194">
    <property type="entry name" value="Carb_anhydrase"/>
    <property type="match status" value="1"/>
</dbReference>
<dbReference type="PROSITE" id="PS51144">
    <property type="entry name" value="ALPHA_CA_2"/>
    <property type="match status" value="1"/>
</dbReference>
<sequence>MRESAIKCCLLLFFPAAQPITSKLDDGWWAYKDVVQGSFVPVPSFWGLVNSAWNLCAIGKRQSPIDIETSHMIFDPYLTPLRLNTGGHKMGGTMYNTGKHVSLRPDKAHLVNISGGPLGYSYRLEEVRVHFGSEDSQGSEHLLNGQGFPGEVQLIHYNQDLYANYSEAAKSPHGIAVVSIFIKVCLFFWEYRKASLITYESVLYYDAFLLMGLNIADLYPDTTRYITYEGSITIPPCYETSTWILINKPVYVTQMQMHSLRLLSQNEPYKIFLSMSDNTRPTQPLLQRCIRTNINFSKQGRDCPNNRALRPQYREWLLFVLGVCGNIVFF</sequence>
<dbReference type="Ensembl" id="ENSPNYT00000030428.1">
    <property type="protein sequence ID" value="ENSPNYP00000029706.1"/>
    <property type="gene ID" value="ENSPNYG00000022387.1"/>
</dbReference>
<evidence type="ECO:0000256" key="1">
    <source>
        <dbReference type="ARBA" id="ARBA00002258"/>
    </source>
</evidence>
<feature type="signal peptide" evidence="3">
    <location>
        <begin position="1"/>
        <end position="19"/>
    </location>
</feature>
<dbReference type="InterPro" id="IPR001148">
    <property type="entry name" value="CA_dom"/>
</dbReference>
<protein>
    <submittedName>
        <fullName evidence="5">Carbonic anhydrase Xb</fullName>
    </submittedName>
</protein>
<comment type="function">
    <text evidence="1">Does not have a catalytic activity.</text>
</comment>
<dbReference type="GO" id="GO:0036269">
    <property type="term" value="P:swimming behavior"/>
    <property type="evidence" value="ECO:0007669"/>
    <property type="project" value="Ensembl"/>
</dbReference>
<dbReference type="InterPro" id="IPR023561">
    <property type="entry name" value="Carbonic_anhydrase_a-class"/>
</dbReference>
<dbReference type="CDD" id="cd03121">
    <property type="entry name" value="alpha_CARP_X_XI_like"/>
    <property type="match status" value="1"/>
</dbReference>